<gene>
    <name evidence="1" type="ORF">MarDSR_163</name>
</gene>
<organism evidence="1">
    <name type="scientific">Marseillevirus sp</name>
    <dbReference type="NCBI Taxonomy" id="2809551"/>
    <lineage>
        <taxon>Viruses</taxon>
        <taxon>Varidnaviria</taxon>
        <taxon>Bamfordvirae</taxon>
        <taxon>Nucleocytoviricota</taxon>
        <taxon>Megaviricetes</taxon>
        <taxon>Pimascovirales</taxon>
        <taxon>Pimascovirales incertae sedis</taxon>
        <taxon>Marseilleviridae</taxon>
        <taxon>Marseillevirus</taxon>
    </lineage>
</organism>
<dbReference type="Pfam" id="PF19262">
    <property type="entry name" value="DUF5905"/>
    <property type="match status" value="1"/>
</dbReference>
<dbReference type="EMBL" id="OR343189">
    <property type="protein sequence ID" value="WNL50202.1"/>
    <property type="molecule type" value="Genomic_DNA"/>
</dbReference>
<name>A0AA96ESC2_9VIRU</name>
<accession>A0AA96ESC2</accession>
<reference evidence="1" key="1">
    <citation type="submission" date="2023-07" db="EMBL/GenBank/DDBJ databases">
        <authorList>
            <person name="Xia Y."/>
        </authorList>
    </citation>
    <scope>NUCLEOTIDE SEQUENCE</scope>
    <source>
        <strain evidence="1">E</strain>
    </source>
</reference>
<sequence length="143" mass="15964">MGINIPSLFDICCYRFAEEGKYCSELLGHERALKRIEEFLGLISGKSPFVSTDKGALSLPAFKYLLGKEREQYIKKLGESLQLVETHSKVLGDRLPVAVLADAMPPLFVLKCISKEAKNSLISLYLFTKLPVDMEVFETLCGT</sequence>
<evidence type="ECO:0000313" key="1">
    <source>
        <dbReference type="EMBL" id="WNL50202.1"/>
    </source>
</evidence>
<proteinExistence type="predicted"/>
<dbReference type="InterPro" id="IPR045366">
    <property type="entry name" value="DUF5905"/>
</dbReference>
<protein>
    <submittedName>
        <fullName evidence="1">Uncharacterized protein</fullName>
    </submittedName>
</protein>